<evidence type="ECO:0000313" key="2">
    <source>
        <dbReference type="EMBL" id="ORJ61510.1"/>
    </source>
</evidence>
<organism evidence="2 3">
    <name type="scientific">Geothermobacter hydrogeniphilus</name>
    <dbReference type="NCBI Taxonomy" id="1969733"/>
    <lineage>
        <taxon>Bacteria</taxon>
        <taxon>Pseudomonadati</taxon>
        <taxon>Thermodesulfobacteriota</taxon>
        <taxon>Desulfuromonadia</taxon>
        <taxon>Desulfuromonadales</taxon>
        <taxon>Geothermobacteraceae</taxon>
        <taxon>Geothermobacter</taxon>
    </lineage>
</organism>
<feature type="signal peptide" evidence="1">
    <location>
        <begin position="1"/>
        <end position="24"/>
    </location>
</feature>
<evidence type="ECO:0008006" key="4">
    <source>
        <dbReference type="Google" id="ProtNLM"/>
    </source>
</evidence>
<dbReference type="Proteomes" id="UP000193136">
    <property type="component" value="Unassembled WGS sequence"/>
</dbReference>
<evidence type="ECO:0000313" key="3">
    <source>
        <dbReference type="Proteomes" id="UP000193136"/>
    </source>
</evidence>
<protein>
    <recommendedName>
        <fullName evidence="4">Periplasmic heavy metal sensor</fullName>
    </recommendedName>
</protein>
<accession>A0A1X0Y8H8</accession>
<dbReference type="STRING" id="1969733.B5V00_05585"/>
<evidence type="ECO:0000256" key="1">
    <source>
        <dbReference type="SAM" id="SignalP"/>
    </source>
</evidence>
<dbReference type="Gene3D" id="1.20.120.1490">
    <property type="match status" value="1"/>
</dbReference>
<dbReference type="AlphaFoldDB" id="A0A1X0Y8H8"/>
<sequence length="203" mass="22695">MKKQFFLSLSGLILLSLLAGPGLADEGPGHGGPGMDHSSMNMKSMKMKMQKTMHGMQCSSCRHQPGSLAARLDMMTCMLTGRMPMQPEKMRAMMRRVFYLDRIEELGLQSDQVARLKQIQADCRRDNLRTAAEVKIARFDLDDLLDGDWSLDAAEQLVRKIAKLEGDLKVRHLRAVKDAFAVLSPEQVKKLASTDSPEGLFDN</sequence>
<dbReference type="EMBL" id="NAAD01000005">
    <property type="protein sequence ID" value="ORJ61510.1"/>
    <property type="molecule type" value="Genomic_DNA"/>
</dbReference>
<feature type="chain" id="PRO_5010872153" description="Periplasmic heavy metal sensor" evidence="1">
    <location>
        <begin position="25"/>
        <end position="203"/>
    </location>
</feature>
<dbReference type="RefSeq" id="WP_085009784.1">
    <property type="nucleotide sequence ID" value="NZ_NAAD01000005.1"/>
</dbReference>
<gene>
    <name evidence="2" type="ORF">B5V00_05585</name>
</gene>
<dbReference type="OrthoDB" id="5405959at2"/>
<keyword evidence="1" id="KW-0732">Signal</keyword>
<reference evidence="2 3" key="1">
    <citation type="submission" date="2017-03" db="EMBL/GenBank/DDBJ databases">
        <title>Genome sequence of Geothermobacter sp. EPR-M, Deep-Sea Iron Reducer.</title>
        <authorList>
            <person name="Tully B."/>
            <person name="Savalia P."/>
            <person name="Abuyen K."/>
            <person name="Baughan C."/>
            <person name="Romero E."/>
            <person name="Ronkowski C."/>
            <person name="Torres B."/>
            <person name="Tremblay J."/>
            <person name="Trujillo A."/>
            <person name="Tyler M."/>
            <person name="Perez-Rodriguez I."/>
            <person name="Amend J."/>
        </authorList>
    </citation>
    <scope>NUCLEOTIDE SEQUENCE [LARGE SCALE GENOMIC DNA]</scope>
    <source>
        <strain evidence="2 3">EPR-M</strain>
    </source>
</reference>
<proteinExistence type="predicted"/>
<keyword evidence="3" id="KW-1185">Reference proteome</keyword>
<comment type="caution">
    <text evidence="2">The sequence shown here is derived from an EMBL/GenBank/DDBJ whole genome shotgun (WGS) entry which is preliminary data.</text>
</comment>
<name>A0A1X0Y8H8_9BACT</name>